<organism evidence="1 2">
    <name type="scientific">Romanomermis culicivorax</name>
    <name type="common">Nematode worm</name>
    <dbReference type="NCBI Taxonomy" id="13658"/>
    <lineage>
        <taxon>Eukaryota</taxon>
        <taxon>Metazoa</taxon>
        <taxon>Ecdysozoa</taxon>
        <taxon>Nematoda</taxon>
        <taxon>Enoplea</taxon>
        <taxon>Dorylaimia</taxon>
        <taxon>Mermithida</taxon>
        <taxon>Mermithoidea</taxon>
        <taxon>Mermithidae</taxon>
        <taxon>Romanomermis</taxon>
    </lineage>
</organism>
<dbReference type="Proteomes" id="UP000887565">
    <property type="component" value="Unplaced"/>
</dbReference>
<accession>A0A915JQ66</accession>
<evidence type="ECO:0000313" key="2">
    <source>
        <dbReference type="WBParaSite" id="nRc.2.0.1.t28051-RA"/>
    </source>
</evidence>
<name>A0A915JQ66_ROMCU</name>
<evidence type="ECO:0000313" key="1">
    <source>
        <dbReference type="Proteomes" id="UP000887565"/>
    </source>
</evidence>
<dbReference type="AlphaFoldDB" id="A0A915JQ66"/>
<dbReference type="WBParaSite" id="nRc.2.0.1.t28051-RA">
    <property type="protein sequence ID" value="nRc.2.0.1.t28051-RA"/>
    <property type="gene ID" value="nRc.2.0.1.g28051"/>
</dbReference>
<sequence>MYNVYLDNNCNALNHPWEKLVRIKLLWPVSKVAILRKCNNRMLRLPFWATTIEVSNNIIKASSSKALASGCPLDFILRQASWHQRLLTFKWFYQGDLDDANYTNFISNANFKSTTLQPQHLATYPKSYIKCSNLEGECGGEYEEELYKDPAMLDSHLEEGTLQLSKQPLFAASTTSAHQCQKLNMFTYTSRISVYEQHEWYHGTQPTKVPKISGFEDDIAQHRGVGEVRLVNDQSFISRKGSGKSKLPFVGFHCSHDFRGTFGLLLNGTALFNIA</sequence>
<proteinExistence type="predicted"/>
<protein>
    <submittedName>
        <fullName evidence="2">Uncharacterized protein</fullName>
    </submittedName>
</protein>
<keyword evidence="1" id="KW-1185">Reference proteome</keyword>
<reference evidence="2" key="1">
    <citation type="submission" date="2022-11" db="UniProtKB">
        <authorList>
            <consortium name="WormBaseParasite"/>
        </authorList>
    </citation>
    <scope>IDENTIFICATION</scope>
</reference>